<feature type="domain" description="Protein kinase" evidence="9">
    <location>
        <begin position="338"/>
        <end position="620"/>
    </location>
</feature>
<evidence type="ECO:0000313" key="10">
    <source>
        <dbReference type="EMBL" id="KAK9925632.1"/>
    </source>
</evidence>
<dbReference type="SUPFAM" id="SSF56112">
    <property type="entry name" value="Protein kinase-like (PK-like)"/>
    <property type="match status" value="1"/>
</dbReference>
<feature type="chain" id="PRO_5043362898" description="Protein kinase domain-containing protein" evidence="8">
    <location>
        <begin position="24"/>
        <end position="629"/>
    </location>
</feature>
<evidence type="ECO:0000259" key="9">
    <source>
        <dbReference type="PROSITE" id="PS50011"/>
    </source>
</evidence>
<dbReference type="Gene3D" id="1.10.510.10">
    <property type="entry name" value="Transferase(Phosphotransferase) domain 1"/>
    <property type="match status" value="1"/>
</dbReference>
<evidence type="ECO:0000256" key="3">
    <source>
        <dbReference type="ARBA" id="ARBA00022692"/>
    </source>
</evidence>
<evidence type="ECO:0000256" key="8">
    <source>
        <dbReference type="SAM" id="SignalP"/>
    </source>
</evidence>
<comment type="subcellular location">
    <subcellularLocation>
        <location evidence="1">Membrane</location>
    </subcellularLocation>
</comment>
<keyword evidence="5 7" id="KW-1133">Transmembrane helix</keyword>
<dbReference type="Proteomes" id="UP001457282">
    <property type="component" value="Unassembled WGS sequence"/>
</dbReference>
<keyword evidence="6 7" id="KW-0472">Membrane</keyword>
<accession>A0AAW1WN18</accession>
<dbReference type="Gene3D" id="3.30.200.20">
    <property type="entry name" value="Phosphorylase Kinase, domain 1"/>
    <property type="match status" value="1"/>
</dbReference>
<evidence type="ECO:0000313" key="11">
    <source>
        <dbReference type="Proteomes" id="UP001457282"/>
    </source>
</evidence>
<reference evidence="10 11" key="1">
    <citation type="journal article" date="2023" name="G3 (Bethesda)">
        <title>A chromosome-length genome assembly and annotation of blackberry (Rubus argutus, cv. 'Hillquist').</title>
        <authorList>
            <person name="Bruna T."/>
            <person name="Aryal R."/>
            <person name="Dudchenko O."/>
            <person name="Sargent D.J."/>
            <person name="Mead D."/>
            <person name="Buti M."/>
            <person name="Cavallini A."/>
            <person name="Hytonen T."/>
            <person name="Andres J."/>
            <person name="Pham M."/>
            <person name="Weisz D."/>
            <person name="Mascagni F."/>
            <person name="Usai G."/>
            <person name="Natali L."/>
            <person name="Bassil N."/>
            <person name="Fernandez G.E."/>
            <person name="Lomsadze A."/>
            <person name="Armour M."/>
            <person name="Olukolu B."/>
            <person name="Poorten T."/>
            <person name="Britton C."/>
            <person name="Davik J."/>
            <person name="Ashrafi H."/>
            <person name="Aiden E.L."/>
            <person name="Borodovsky M."/>
            <person name="Worthington M."/>
        </authorList>
    </citation>
    <scope>NUCLEOTIDE SEQUENCE [LARGE SCALE GENOMIC DNA]</scope>
    <source>
        <strain evidence="10">PI 553951</strain>
    </source>
</reference>
<feature type="transmembrane region" description="Helical" evidence="7">
    <location>
        <begin position="249"/>
        <end position="273"/>
    </location>
</feature>
<dbReference type="PROSITE" id="PS50011">
    <property type="entry name" value="PROTEIN_KINASE_DOM"/>
    <property type="match status" value="1"/>
</dbReference>
<dbReference type="InterPro" id="IPR032675">
    <property type="entry name" value="LRR_dom_sf"/>
</dbReference>
<evidence type="ECO:0000256" key="2">
    <source>
        <dbReference type="ARBA" id="ARBA00022614"/>
    </source>
</evidence>
<dbReference type="InterPro" id="IPR046959">
    <property type="entry name" value="PRK1-6/SRF4-like"/>
</dbReference>
<dbReference type="Pfam" id="PF00560">
    <property type="entry name" value="LRR_1"/>
    <property type="match status" value="1"/>
</dbReference>
<keyword evidence="4" id="KW-0677">Repeat</keyword>
<dbReference type="InterPro" id="IPR013210">
    <property type="entry name" value="LRR_N_plant-typ"/>
</dbReference>
<dbReference type="Gene3D" id="3.80.10.10">
    <property type="entry name" value="Ribonuclease Inhibitor"/>
    <property type="match status" value="1"/>
</dbReference>
<keyword evidence="8" id="KW-0732">Signal</keyword>
<dbReference type="InterPro" id="IPR001611">
    <property type="entry name" value="Leu-rich_rpt"/>
</dbReference>
<organism evidence="10 11">
    <name type="scientific">Rubus argutus</name>
    <name type="common">Southern blackberry</name>
    <dbReference type="NCBI Taxonomy" id="59490"/>
    <lineage>
        <taxon>Eukaryota</taxon>
        <taxon>Viridiplantae</taxon>
        <taxon>Streptophyta</taxon>
        <taxon>Embryophyta</taxon>
        <taxon>Tracheophyta</taxon>
        <taxon>Spermatophyta</taxon>
        <taxon>Magnoliopsida</taxon>
        <taxon>eudicotyledons</taxon>
        <taxon>Gunneridae</taxon>
        <taxon>Pentapetalae</taxon>
        <taxon>rosids</taxon>
        <taxon>fabids</taxon>
        <taxon>Rosales</taxon>
        <taxon>Rosaceae</taxon>
        <taxon>Rosoideae</taxon>
        <taxon>Rosoideae incertae sedis</taxon>
        <taxon>Rubus</taxon>
    </lineage>
</organism>
<feature type="signal peptide" evidence="8">
    <location>
        <begin position="1"/>
        <end position="23"/>
    </location>
</feature>
<dbReference type="PANTHER" id="PTHR48007:SF40">
    <property type="entry name" value="SERINE-THREONINE_TYROSINE-PROTEIN KINASE CATALYTIC DOMAIN-CONTAINING PROTEIN"/>
    <property type="match status" value="1"/>
</dbReference>
<dbReference type="InterPro" id="IPR001245">
    <property type="entry name" value="Ser-Thr/Tyr_kinase_cat_dom"/>
</dbReference>
<dbReference type="Pfam" id="PF07714">
    <property type="entry name" value="PK_Tyr_Ser-Thr"/>
    <property type="match status" value="1"/>
</dbReference>
<evidence type="ECO:0000256" key="6">
    <source>
        <dbReference type="ARBA" id="ARBA00023136"/>
    </source>
</evidence>
<dbReference type="GO" id="GO:0005524">
    <property type="term" value="F:ATP binding"/>
    <property type="evidence" value="ECO:0007669"/>
    <property type="project" value="InterPro"/>
</dbReference>
<proteinExistence type="predicted"/>
<evidence type="ECO:0000256" key="5">
    <source>
        <dbReference type="ARBA" id="ARBA00022989"/>
    </source>
</evidence>
<evidence type="ECO:0000256" key="7">
    <source>
        <dbReference type="SAM" id="Phobius"/>
    </source>
</evidence>
<dbReference type="SUPFAM" id="SSF52058">
    <property type="entry name" value="L domain-like"/>
    <property type="match status" value="1"/>
</dbReference>
<keyword evidence="2" id="KW-0433">Leucine-rich repeat</keyword>
<gene>
    <name evidence="10" type="ORF">M0R45_022903</name>
</gene>
<dbReference type="EMBL" id="JBEDUW010000005">
    <property type="protein sequence ID" value="KAK9925632.1"/>
    <property type="molecule type" value="Genomic_DNA"/>
</dbReference>
<dbReference type="InterPro" id="IPR000719">
    <property type="entry name" value="Prot_kinase_dom"/>
</dbReference>
<dbReference type="GO" id="GO:0016020">
    <property type="term" value="C:membrane"/>
    <property type="evidence" value="ECO:0007669"/>
    <property type="project" value="UniProtKB-SubCell"/>
</dbReference>
<evidence type="ECO:0000256" key="1">
    <source>
        <dbReference type="ARBA" id="ARBA00004370"/>
    </source>
</evidence>
<dbReference type="InterPro" id="IPR011009">
    <property type="entry name" value="Kinase-like_dom_sf"/>
</dbReference>
<name>A0AAW1WN18_RUBAR</name>
<protein>
    <recommendedName>
        <fullName evidence="9">Protein kinase domain-containing protein</fullName>
    </recommendedName>
</protein>
<evidence type="ECO:0000256" key="4">
    <source>
        <dbReference type="ARBA" id="ARBA00022737"/>
    </source>
</evidence>
<keyword evidence="11" id="KW-1185">Reference proteome</keyword>
<keyword evidence="3 7" id="KW-0812">Transmembrane</keyword>
<dbReference type="PANTHER" id="PTHR48007">
    <property type="entry name" value="LEUCINE-RICH REPEAT RECEPTOR-LIKE PROTEIN KINASE PXC1"/>
    <property type="match status" value="1"/>
</dbReference>
<dbReference type="Pfam" id="PF08263">
    <property type="entry name" value="LRRNT_2"/>
    <property type="match status" value="1"/>
</dbReference>
<dbReference type="GO" id="GO:0004672">
    <property type="term" value="F:protein kinase activity"/>
    <property type="evidence" value="ECO:0007669"/>
    <property type="project" value="InterPro"/>
</dbReference>
<dbReference type="AlphaFoldDB" id="A0AAW1WN18"/>
<comment type="caution">
    <text evidence="10">The sequence shown here is derived from an EMBL/GenBank/DDBJ whole genome shotgun (WGS) entry which is preliminary data.</text>
</comment>
<sequence length="629" mass="70183">MTLPKNILVAMMMMIFLINPLISSSLSREKVDEYYSEERDALLKLRDSVSSKTTNLHSNWTGPPCNNNSSRWSGIACSNWHVVHLVLEGIQLAAPIAPAAGSLPPTFLHNITFLSKLSFRNNSLSGPLPNLSNLVHLEYVDFSYNRFWGSIPLEFATELPKLQVLELQENSLDGPIPPFDQPTLRAFNVSHNHLEGPIPNTGVLQKFPKSSYYHNENLCGSPLGTSCTPPSSPISPPNDSKSDRPLPEWSVALIVAAAAVVPFFFIFVFLCYYRKVHQATSTDQAEQTGAAECAVAQKKMPNDHLDERLGDPEKRVELEFFDTELPAAAFFDLDDLLRASAEVLGKGKLGTSYKVTLESGSVVVVKRLRNSMNELSKKEFVQQMQLLGKMRHENLVQILSFYYCKEEKLVIYKFISGATTLFELLHENKGVALDWATRLSIIKSIAKGLTFLHQCLRSHKVPHGNLKSSNVLVVIQRNSREENHHVKLTDFGFLPLLSSKKGSENCIIAIGNSPELAQGKKLSHKADVYCFGIVLLEVITGRIPGNVSPGNDETIDDLSDWVRMVVNNDWSTDILDAEMLAAKDDHDDMLKLTNIALECTDITPEKRPKMIQVLKSIQEIESNSTTREI</sequence>